<dbReference type="GO" id="GO:0042597">
    <property type="term" value="C:periplasmic space"/>
    <property type="evidence" value="ECO:0007669"/>
    <property type="project" value="InterPro"/>
</dbReference>
<feature type="region of interest" description="Disordered" evidence="3">
    <location>
        <begin position="1"/>
        <end position="20"/>
    </location>
</feature>
<feature type="domain" description="Alginate lyase" evidence="4">
    <location>
        <begin position="69"/>
        <end position="342"/>
    </location>
</feature>
<dbReference type="GO" id="GO:0016829">
    <property type="term" value="F:lyase activity"/>
    <property type="evidence" value="ECO:0007669"/>
    <property type="project" value="UniProtKB-KW"/>
</dbReference>
<dbReference type="EMBL" id="VUNS01000001">
    <property type="protein sequence ID" value="MST95651.1"/>
    <property type="molecule type" value="Genomic_DNA"/>
</dbReference>
<name>A0A844FYY2_9BACT</name>
<accession>A0A844FYY2</accession>
<evidence type="ECO:0000313" key="5">
    <source>
        <dbReference type="EMBL" id="MST95651.1"/>
    </source>
</evidence>
<dbReference type="Pfam" id="PF05426">
    <property type="entry name" value="Alginate_lyase"/>
    <property type="match status" value="1"/>
</dbReference>
<comment type="caution">
    <text evidence="5">The sequence shown here is derived from an EMBL/GenBank/DDBJ whole genome shotgun (WGS) entry which is preliminary data.</text>
</comment>
<dbReference type="Proteomes" id="UP000435649">
    <property type="component" value="Unassembled WGS sequence"/>
</dbReference>
<dbReference type="Gene3D" id="1.50.10.100">
    <property type="entry name" value="Chondroitin AC/alginate lyase"/>
    <property type="match status" value="1"/>
</dbReference>
<dbReference type="RefSeq" id="WP_154416716.1">
    <property type="nucleotide sequence ID" value="NZ_VUNS01000001.1"/>
</dbReference>
<proteinExistence type="predicted"/>
<evidence type="ECO:0000256" key="3">
    <source>
        <dbReference type="SAM" id="MobiDB-lite"/>
    </source>
</evidence>
<evidence type="ECO:0000256" key="2">
    <source>
        <dbReference type="ARBA" id="ARBA00023239"/>
    </source>
</evidence>
<evidence type="ECO:0000256" key="1">
    <source>
        <dbReference type="ARBA" id="ARBA00022729"/>
    </source>
</evidence>
<dbReference type="InterPro" id="IPR008929">
    <property type="entry name" value="Chondroitin_lyas"/>
</dbReference>
<protein>
    <submittedName>
        <fullName evidence="5">Alginate lyase family protein</fullName>
    </submittedName>
</protein>
<evidence type="ECO:0000313" key="6">
    <source>
        <dbReference type="Proteomes" id="UP000435649"/>
    </source>
</evidence>
<keyword evidence="6" id="KW-1185">Reference proteome</keyword>
<organism evidence="5 6">
    <name type="scientific">Victivallis lenta</name>
    <dbReference type="NCBI Taxonomy" id="2606640"/>
    <lineage>
        <taxon>Bacteria</taxon>
        <taxon>Pseudomonadati</taxon>
        <taxon>Lentisphaerota</taxon>
        <taxon>Lentisphaeria</taxon>
        <taxon>Victivallales</taxon>
        <taxon>Victivallaceae</taxon>
        <taxon>Victivallis</taxon>
    </lineage>
</organism>
<feature type="compositionally biased region" description="Basic residues" evidence="3">
    <location>
        <begin position="1"/>
        <end position="13"/>
    </location>
</feature>
<dbReference type="InterPro" id="IPR008397">
    <property type="entry name" value="Alginate_lyase_dom"/>
</dbReference>
<reference evidence="5 6" key="1">
    <citation type="submission" date="2019-08" db="EMBL/GenBank/DDBJ databases">
        <title>In-depth cultivation of the pig gut microbiome towards novel bacterial diversity and tailored functional studies.</title>
        <authorList>
            <person name="Wylensek D."/>
            <person name="Hitch T.C.A."/>
            <person name="Clavel T."/>
        </authorList>
    </citation>
    <scope>NUCLEOTIDE SEQUENCE [LARGE SCALE GENOMIC DNA]</scope>
    <source>
        <strain evidence="5 6">BBE-744-WT-12</strain>
    </source>
</reference>
<dbReference type="AlphaFoldDB" id="A0A844FYY2"/>
<keyword evidence="2 5" id="KW-0456">Lyase</keyword>
<keyword evidence="1" id="KW-0732">Signal</keyword>
<evidence type="ECO:0000259" key="4">
    <source>
        <dbReference type="Pfam" id="PF05426"/>
    </source>
</evidence>
<dbReference type="SUPFAM" id="SSF48230">
    <property type="entry name" value="Chondroitin AC/alginate lyase"/>
    <property type="match status" value="1"/>
</dbReference>
<sequence length="398" mass="45116">MLNGRSNRRKGSIRMKETPSHRRAALFAEPLLMPRTVWEQVSSDLPAAPAALACLKAEADRWLGLEPLTVTAKQTPPPSGDLHDYTSMAPYFWPNPETTDGLPYIRRDGETNPEFYTLDNARLEKLCAAVPALILYHNVTGSEPHAEKAAELLRAWFLAPATRMNPNLRHAQFIRGVTDGRGIGIIDTNSLIFLLDAVTRLPASSYWTEDDYRQLQSWFAAYTGWLTLHPFGLQEESEPNNHGSWYDAQVIAFSRFSGREEQIARRLERTLERIRQQIRPDGSQPGELARTLSLTYSTYNLLAFACTAELAIKTGADLWNECPELKNALNYLKPYYSAPEKWSHPQIRPFEPRSAAPLLTLAAGHLNDAELRRMQKELYQPQYRILFSKSAISGRKHP</sequence>
<gene>
    <name evidence="5" type="ORF">FYJ85_01130</name>
</gene>